<proteinExistence type="predicted"/>
<dbReference type="Gene3D" id="3.40.190.10">
    <property type="entry name" value="Periplasmic binding protein-like II"/>
    <property type="match status" value="1"/>
</dbReference>
<gene>
    <name evidence="1" type="ORF">A1O9_08041</name>
</gene>
<dbReference type="Proteomes" id="UP000027920">
    <property type="component" value="Unassembled WGS sequence"/>
</dbReference>
<dbReference type="OrthoDB" id="10260248at2759"/>
<dbReference type="RefSeq" id="XP_013259050.1">
    <property type="nucleotide sequence ID" value="XM_013403596.1"/>
</dbReference>
<dbReference type="GeneID" id="25282954"/>
<reference evidence="1 2" key="1">
    <citation type="submission" date="2013-03" db="EMBL/GenBank/DDBJ databases">
        <title>The Genome Sequence of Exophiala aquamarina CBS 119918.</title>
        <authorList>
            <consortium name="The Broad Institute Genomics Platform"/>
            <person name="Cuomo C."/>
            <person name="de Hoog S."/>
            <person name="Gorbushina A."/>
            <person name="Walker B."/>
            <person name="Young S.K."/>
            <person name="Zeng Q."/>
            <person name="Gargeya S."/>
            <person name="Fitzgerald M."/>
            <person name="Haas B."/>
            <person name="Abouelleil A."/>
            <person name="Allen A.W."/>
            <person name="Alvarado L."/>
            <person name="Arachchi H.M."/>
            <person name="Berlin A.M."/>
            <person name="Chapman S.B."/>
            <person name="Gainer-Dewar J."/>
            <person name="Goldberg J."/>
            <person name="Griggs A."/>
            <person name="Gujja S."/>
            <person name="Hansen M."/>
            <person name="Howarth C."/>
            <person name="Imamovic A."/>
            <person name="Ireland A."/>
            <person name="Larimer J."/>
            <person name="McCowan C."/>
            <person name="Murphy C."/>
            <person name="Pearson M."/>
            <person name="Poon T.W."/>
            <person name="Priest M."/>
            <person name="Roberts A."/>
            <person name="Saif S."/>
            <person name="Shea T."/>
            <person name="Sisk P."/>
            <person name="Sykes S."/>
            <person name="Wortman J."/>
            <person name="Nusbaum C."/>
            <person name="Birren B."/>
        </authorList>
    </citation>
    <scope>NUCLEOTIDE SEQUENCE [LARGE SCALE GENOMIC DNA]</scope>
    <source>
        <strain evidence="1 2">CBS 119918</strain>
    </source>
</reference>
<sequence length="70" mass="7780">MTVFVSSARIVEEQFFAQPSLKKDTFNAAEDGPLMNPAHGLVGTLAENRREADAFLEWLQSDEGGQKIIR</sequence>
<accession>A0A072PLP7</accession>
<dbReference type="VEuPathDB" id="FungiDB:A1O9_08041"/>
<keyword evidence="2" id="KW-1185">Reference proteome</keyword>
<evidence type="ECO:0000313" key="2">
    <source>
        <dbReference type="Proteomes" id="UP000027920"/>
    </source>
</evidence>
<evidence type="ECO:0000313" key="1">
    <source>
        <dbReference type="EMBL" id="KEF56460.1"/>
    </source>
</evidence>
<protein>
    <submittedName>
        <fullName evidence="1">Uncharacterized protein</fullName>
    </submittedName>
</protein>
<organism evidence="1 2">
    <name type="scientific">Exophiala aquamarina CBS 119918</name>
    <dbReference type="NCBI Taxonomy" id="1182545"/>
    <lineage>
        <taxon>Eukaryota</taxon>
        <taxon>Fungi</taxon>
        <taxon>Dikarya</taxon>
        <taxon>Ascomycota</taxon>
        <taxon>Pezizomycotina</taxon>
        <taxon>Eurotiomycetes</taxon>
        <taxon>Chaetothyriomycetidae</taxon>
        <taxon>Chaetothyriales</taxon>
        <taxon>Herpotrichiellaceae</taxon>
        <taxon>Exophiala</taxon>
    </lineage>
</organism>
<dbReference type="HOGENOM" id="CLU_2757787_0_0_1"/>
<name>A0A072PLP7_9EURO</name>
<dbReference type="AlphaFoldDB" id="A0A072PLP7"/>
<dbReference type="STRING" id="1182545.A0A072PLP7"/>
<dbReference type="EMBL" id="AMGV01000006">
    <property type="protein sequence ID" value="KEF56460.1"/>
    <property type="molecule type" value="Genomic_DNA"/>
</dbReference>
<comment type="caution">
    <text evidence="1">The sequence shown here is derived from an EMBL/GenBank/DDBJ whole genome shotgun (WGS) entry which is preliminary data.</text>
</comment>